<organism evidence="2 3">
    <name type="scientific">Pseudomonas kielensis</name>
    <dbReference type="NCBI Taxonomy" id="2762577"/>
    <lineage>
        <taxon>Bacteria</taxon>
        <taxon>Pseudomonadati</taxon>
        <taxon>Pseudomonadota</taxon>
        <taxon>Gammaproteobacteria</taxon>
        <taxon>Pseudomonadales</taxon>
        <taxon>Pseudomonadaceae</taxon>
        <taxon>Pseudomonas</taxon>
    </lineage>
</organism>
<keyword evidence="1" id="KW-0472">Membrane</keyword>
<sequence length="141" mass="15348">MKLFYSDKFSEPQGGSPYLAMLAFVVLYYVVTLVVGLLIGGAAGHEISNDWWIGIFFGILPTSGRYGIKIGKLRAILLMATAAAFLYYAKTITGVLIPFTFTEQMGTIKILAAVGAEIVIGLICVKLVSHFIWKGFTGNLF</sequence>
<keyword evidence="1" id="KW-0812">Transmembrane</keyword>
<reference evidence="2 3" key="1">
    <citation type="submission" date="2020-08" db="EMBL/GenBank/DDBJ databases">
        <title>Pseudomonas sp. nov.</title>
        <authorList>
            <person name="Gieschler S."/>
            <person name="Fiedler G."/>
            <person name="Brinks E."/>
            <person name="Boehnlein C."/>
            <person name="Franz C.M.A.P."/>
            <person name="Kabisch J."/>
        </authorList>
    </citation>
    <scope>NUCLEOTIDE SEQUENCE [LARGE SCALE GENOMIC DNA]</scope>
    <source>
        <strain evidence="2 3">MBT-1</strain>
    </source>
</reference>
<keyword evidence="3" id="KW-1185">Reference proteome</keyword>
<keyword evidence="1" id="KW-1133">Transmembrane helix</keyword>
<evidence type="ECO:0000313" key="3">
    <source>
        <dbReference type="Proteomes" id="UP000526003"/>
    </source>
</evidence>
<comment type="caution">
    <text evidence="2">The sequence shown here is derived from an EMBL/GenBank/DDBJ whole genome shotgun (WGS) entry which is preliminary data.</text>
</comment>
<feature type="transmembrane region" description="Helical" evidence="1">
    <location>
        <begin position="18"/>
        <end position="39"/>
    </location>
</feature>
<feature type="transmembrane region" description="Helical" evidence="1">
    <location>
        <begin position="51"/>
        <end position="68"/>
    </location>
</feature>
<accession>A0A7X1GJN2</accession>
<dbReference type="Proteomes" id="UP000526003">
    <property type="component" value="Unassembled WGS sequence"/>
</dbReference>
<dbReference type="EMBL" id="JACMYG010000031">
    <property type="protein sequence ID" value="MBC2692638.1"/>
    <property type="molecule type" value="Genomic_DNA"/>
</dbReference>
<gene>
    <name evidence="2" type="ORF">H7995_22885</name>
</gene>
<dbReference type="RefSeq" id="WP_185818916.1">
    <property type="nucleotide sequence ID" value="NZ_JACMYG010000031.1"/>
</dbReference>
<feature type="transmembrane region" description="Helical" evidence="1">
    <location>
        <begin position="110"/>
        <end position="133"/>
    </location>
</feature>
<evidence type="ECO:0000256" key="1">
    <source>
        <dbReference type="SAM" id="Phobius"/>
    </source>
</evidence>
<protein>
    <submittedName>
        <fullName evidence="2">Uncharacterized protein</fullName>
    </submittedName>
</protein>
<feature type="transmembrane region" description="Helical" evidence="1">
    <location>
        <begin position="75"/>
        <end position="98"/>
    </location>
</feature>
<proteinExistence type="predicted"/>
<name>A0A7X1GJN2_9PSED</name>
<evidence type="ECO:0000313" key="2">
    <source>
        <dbReference type="EMBL" id="MBC2692638.1"/>
    </source>
</evidence>
<dbReference type="AlphaFoldDB" id="A0A7X1GJN2"/>